<dbReference type="EMBL" id="JACHJT010000001">
    <property type="protein sequence ID" value="MBB4931654.1"/>
    <property type="molecule type" value="Genomic_DNA"/>
</dbReference>
<evidence type="ECO:0000313" key="3">
    <source>
        <dbReference type="Proteomes" id="UP000523007"/>
    </source>
</evidence>
<accession>A0A7W7RGQ6</accession>
<protein>
    <submittedName>
        <fullName evidence="2">Uncharacterized protein</fullName>
    </submittedName>
</protein>
<dbReference type="AlphaFoldDB" id="A0A7W7RGQ6"/>
<evidence type="ECO:0000313" key="2">
    <source>
        <dbReference type="EMBL" id="MBB4931654.1"/>
    </source>
</evidence>
<gene>
    <name evidence="2" type="ORF">F4561_002474</name>
</gene>
<dbReference type="RefSeq" id="WP_184578148.1">
    <property type="nucleotide sequence ID" value="NZ_JACHJT010000001.1"/>
</dbReference>
<organism evidence="2 3">
    <name type="scientific">Lipingzhangella halophila</name>
    <dbReference type="NCBI Taxonomy" id="1783352"/>
    <lineage>
        <taxon>Bacteria</taxon>
        <taxon>Bacillati</taxon>
        <taxon>Actinomycetota</taxon>
        <taxon>Actinomycetes</taxon>
        <taxon>Streptosporangiales</taxon>
        <taxon>Nocardiopsidaceae</taxon>
        <taxon>Lipingzhangella</taxon>
    </lineage>
</organism>
<keyword evidence="3" id="KW-1185">Reference proteome</keyword>
<sequence length="174" mass="18812">MSEDDAGFASVLGEIPLFRPAREERRGRVSSTTLNPGDALPTKVVVDFGSTPEGPDLGPDLEIATRTWDRPDAPGEREIRGFCGERDLMERRTRDPLSGQSLGLPADAAWSSQTIEVDGVPHTFTVLATSHSWVAAALVGGFLVRVFTRAPGPESIALRRITSMSELEQVRGRG</sequence>
<proteinExistence type="predicted"/>
<name>A0A7W7RGQ6_9ACTN</name>
<evidence type="ECO:0000256" key="1">
    <source>
        <dbReference type="SAM" id="MobiDB-lite"/>
    </source>
</evidence>
<dbReference type="Proteomes" id="UP000523007">
    <property type="component" value="Unassembled WGS sequence"/>
</dbReference>
<feature type="region of interest" description="Disordered" evidence="1">
    <location>
        <begin position="19"/>
        <end position="42"/>
    </location>
</feature>
<reference evidence="2 3" key="1">
    <citation type="submission" date="2020-08" db="EMBL/GenBank/DDBJ databases">
        <title>Sequencing the genomes of 1000 actinobacteria strains.</title>
        <authorList>
            <person name="Klenk H.-P."/>
        </authorList>
    </citation>
    <scope>NUCLEOTIDE SEQUENCE [LARGE SCALE GENOMIC DNA]</scope>
    <source>
        <strain evidence="2 3">DSM 102030</strain>
    </source>
</reference>
<comment type="caution">
    <text evidence="2">The sequence shown here is derived from an EMBL/GenBank/DDBJ whole genome shotgun (WGS) entry which is preliminary data.</text>
</comment>